<proteinExistence type="inferred from homology"/>
<protein>
    <recommendedName>
        <fullName evidence="8">L-2-hydroxyglutarate dehydrogenase, mitochondrial</fullName>
        <ecNumber evidence="7">1.1.99.2</ecNumber>
    </recommendedName>
</protein>
<evidence type="ECO:0000256" key="5">
    <source>
        <dbReference type="ARBA" id="ARBA00036066"/>
    </source>
</evidence>
<dbReference type="EMBL" id="FP929135">
    <property type="protein sequence ID" value="CBX99345.1"/>
    <property type="molecule type" value="Genomic_DNA"/>
</dbReference>
<dbReference type="InParanoid" id="E5A6V0"/>
<sequence length="93" mass="10020">MMLSRRISQLTRRAQIQRQFSTSSRLQVDFTHAVIGGGVVGLAIARKLQARDGTSTVLIEKHGAVGTETSSRNSEVRTVLSHSVVAVSTQTVS</sequence>
<evidence type="ECO:0000313" key="11">
    <source>
        <dbReference type="Proteomes" id="UP000002668"/>
    </source>
</evidence>
<dbReference type="Gene3D" id="3.50.50.60">
    <property type="entry name" value="FAD/NAD(P)-binding domain"/>
    <property type="match status" value="1"/>
</dbReference>
<evidence type="ECO:0000259" key="9">
    <source>
        <dbReference type="Pfam" id="PF01266"/>
    </source>
</evidence>
<evidence type="ECO:0000256" key="6">
    <source>
        <dbReference type="ARBA" id="ARBA00037941"/>
    </source>
</evidence>
<dbReference type="EC" id="1.1.99.2" evidence="7"/>
<evidence type="ECO:0000256" key="1">
    <source>
        <dbReference type="ARBA" id="ARBA00001974"/>
    </source>
</evidence>
<dbReference type="STRING" id="985895.E5A6V0"/>
<evidence type="ECO:0000256" key="8">
    <source>
        <dbReference type="ARBA" id="ARBA00041137"/>
    </source>
</evidence>
<evidence type="ECO:0000313" key="10">
    <source>
        <dbReference type="EMBL" id="CBX99345.1"/>
    </source>
</evidence>
<dbReference type="VEuPathDB" id="FungiDB:LEMA_uP085840.1"/>
<keyword evidence="11" id="KW-1185">Reference proteome</keyword>
<feature type="domain" description="FAD dependent oxidoreductase" evidence="9">
    <location>
        <begin position="33"/>
        <end position="75"/>
    </location>
</feature>
<dbReference type="SUPFAM" id="SSF51905">
    <property type="entry name" value="FAD/NAD(P)-binding domain"/>
    <property type="match status" value="1"/>
</dbReference>
<evidence type="ECO:0000256" key="7">
    <source>
        <dbReference type="ARBA" id="ARBA00038878"/>
    </source>
</evidence>
<comment type="cofactor">
    <cofactor evidence="1">
        <name>FAD</name>
        <dbReference type="ChEBI" id="CHEBI:57692"/>
    </cofactor>
</comment>
<dbReference type="InterPro" id="IPR036188">
    <property type="entry name" value="FAD/NAD-bd_sf"/>
</dbReference>
<name>E5A6V0_LEPMJ</name>
<dbReference type="InterPro" id="IPR006076">
    <property type="entry name" value="FAD-dep_OxRdtase"/>
</dbReference>
<keyword evidence="4" id="KW-0560">Oxidoreductase</keyword>
<gene>
    <name evidence="10" type="ORF">LEMA_uP085840.1</name>
</gene>
<dbReference type="OrthoDB" id="498204at2759"/>
<comment type="catalytic activity">
    <reaction evidence="5">
        <text>(S)-2-hydroxyglutarate + A = 2-oxoglutarate + AH2</text>
        <dbReference type="Rhea" id="RHEA:21252"/>
        <dbReference type="ChEBI" id="CHEBI:13193"/>
        <dbReference type="ChEBI" id="CHEBI:16782"/>
        <dbReference type="ChEBI" id="CHEBI:16810"/>
        <dbReference type="ChEBI" id="CHEBI:17499"/>
        <dbReference type="EC" id="1.1.99.2"/>
    </reaction>
</comment>
<dbReference type="HOGENOM" id="CLU_2400084_0_0_1"/>
<keyword evidence="3" id="KW-0274">FAD</keyword>
<evidence type="ECO:0000256" key="3">
    <source>
        <dbReference type="ARBA" id="ARBA00022827"/>
    </source>
</evidence>
<dbReference type="Pfam" id="PF01266">
    <property type="entry name" value="DAO"/>
    <property type="match status" value="1"/>
</dbReference>
<keyword evidence="2" id="KW-0285">Flavoprotein</keyword>
<reference evidence="11" key="1">
    <citation type="journal article" date="2011" name="Nat. Commun.">
        <title>Effector diversification within compartments of the Leptosphaeria maculans genome affected by Repeat-Induced Point mutations.</title>
        <authorList>
            <person name="Rouxel T."/>
            <person name="Grandaubert J."/>
            <person name="Hane J.K."/>
            <person name="Hoede C."/>
            <person name="van de Wouw A.P."/>
            <person name="Couloux A."/>
            <person name="Dominguez V."/>
            <person name="Anthouard V."/>
            <person name="Bally P."/>
            <person name="Bourras S."/>
            <person name="Cozijnsen A.J."/>
            <person name="Ciuffetti L.M."/>
            <person name="Degrave A."/>
            <person name="Dilmaghani A."/>
            <person name="Duret L."/>
            <person name="Fudal I."/>
            <person name="Goodwin S.B."/>
            <person name="Gout L."/>
            <person name="Glaser N."/>
            <person name="Linglin J."/>
            <person name="Kema G.H.J."/>
            <person name="Lapalu N."/>
            <person name="Lawrence C.B."/>
            <person name="May K."/>
            <person name="Meyer M."/>
            <person name="Ollivier B."/>
            <person name="Poulain J."/>
            <person name="Schoch C.L."/>
            <person name="Simon A."/>
            <person name="Spatafora J.W."/>
            <person name="Stachowiak A."/>
            <person name="Turgeon B.G."/>
            <person name="Tyler B.M."/>
            <person name="Vincent D."/>
            <person name="Weissenbach J."/>
            <person name="Amselem J."/>
            <person name="Quesneville H."/>
            <person name="Oliver R.P."/>
            <person name="Wincker P."/>
            <person name="Balesdent M.-H."/>
            <person name="Howlett B.J."/>
        </authorList>
    </citation>
    <scope>NUCLEOTIDE SEQUENCE [LARGE SCALE GENOMIC DNA]</scope>
    <source>
        <strain evidence="11">JN3 / isolate v23.1.3 / race Av1-4-5-6-7-8</strain>
    </source>
</reference>
<dbReference type="GO" id="GO:0047545">
    <property type="term" value="F:(S)-2-hydroxyglutarate dehydrogenase activity"/>
    <property type="evidence" value="ECO:0007669"/>
    <property type="project" value="UniProtKB-EC"/>
</dbReference>
<dbReference type="PANTHER" id="PTHR43104:SF4">
    <property type="entry name" value="L-2-HYDROXYGLUTARATE DEHYDROGENASE, MITOCHONDRIAL"/>
    <property type="match status" value="1"/>
</dbReference>
<evidence type="ECO:0000256" key="2">
    <source>
        <dbReference type="ARBA" id="ARBA00022630"/>
    </source>
</evidence>
<dbReference type="Proteomes" id="UP000002668">
    <property type="component" value="Genome"/>
</dbReference>
<comment type="similarity">
    <text evidence="6">Belongs to the L2HGDH family.</text>
</comment>
<organism evidence="10 11">
    <name type="scientific">Leptosphaeria maculans (strain JN3 / isolate v23.1.3 / race Av1-4-5-6-7-8)</name>
    <name type="common">Blackleg fungus</name>
    <name type="synonym">Phoma lingam</name>
    <dbReference type="NCBI Taxonomy" id="985895"/>
    <lineage>
        <taxon>Eukaryota</taxon>
        <taxon>Fungi</taxon>
        <taxon>Dikarya</taxon>
        <taxon>Ascomycota</taxon>
        <taxon>Pezizomycotina</taxon>
        <taxon>Dothideomycetes</taxon>
        <taxon>Pleosporomycetidae</taxon>
        <taxon>Pleosporales</taxon>
        <taxon>Pleosporineae</taxon>
        <taxon>Leptosphaeriaceae</taxon>
        <taxon>Plenodomus</taxon>
        <taxon>Plenodomus lingam/Leptosphaeria maculans species complex</taxon>
    </lineage>
</organism>
<accession>E5A6V0</accession>
<dbReference type="AlphaFoldDB" id="E5A6V0"/>
<dbReference type="PANTHER" id="PTHR43104">
    <property type="entry name" value="L-2-HYDROXYGLUTARATE DEHYDROGENASE, MITOCHONDRIAL"/>
    <property type="match status" value="1"/>
</dbReference>
<evidence type="ECO:0000256" key="4">
    <source>
        <dbReference type="ARBA" id="ARBA00023002"/>
    </source>
</evidence>